<organism evidence="1 2">
    <name type="scientific">Polychaeton citri CBS 116435</name>
    <dbReference type="NCBI Taxonomy" id="1314669"/>
    <lineage>
        <taxon>Eukaryota</taxon>
        <taxon>Fungi</taxon>
        <taxon>Dikarya</taxon>
        <taxon>Ascomycota</taxon>
        <taxon>Pezizomycotina</taxon>
        <taxon>Dothideomycetes</taxon>
        <taxon>Dothideomycetidae</taxon>
        <taxon>Capnodiales</taxon>
        <taxon>Capnodiaceae</taxon>
        <taxon>Polychaeton</taxon>
    </lineage>
</organism>
<keyword evidence="2" id="KW-1185">Reference proteome</keyword>
<accession>A0A9P4UMF7</accession>
<evidence type="ECO:0000313" key="1">
    <source>
        <dbReference type="EMBL" id="KAF2719549.1"/>
    </source>
</evidence>
<dbReference type="EMBL" id="MU003810">
    <property type="protein sequence ID" value="KAF2719549.1"/>
    <property type="molecule type" value="Genomic_DNA"/>
</dbReference>
<comment type="caution">
    <text evidence="1">The sequence shown here is derived from an EMBL/GenBank/DDBJ whole genome shotgun (WGS) entry which is preliminary data.</text>
</comment>
<proteinExistence type="predicted"/>
<dbReference type="Proteomes" id="UP000799441">
    <property type="component" value="Unassembled WGS sequence"/>
</dbReference>
<protein>
    <submittedName>
        <fullName evidence="1">Uncharacterized protein</fullName>
    </submittedName>
</protein>
<sequence>MQRGSARRPPRLRSLLQTGGRPRIRVISIIDGAASAKGLQSRAYQIRPRLPKWPDTAQHFRVMLLGGRMPVSSPVSALIDVTLTPKRNRRDATPGGHADVGASIPMSCINFVQCASACLHSPDLLIHIQCVLLEAFAAMLARKSCMIPRRLTGHATMSLSVVTHRKGPCDICCC</sequence>
<evidence type="ECO:0000313" key="2">
    <source>
        <dbReference type="Proteomes" id="UP000799441"/>
    </source>
</evidence>
<gene>
    <name evidence="1" type="ORF">K431DRAFT_111015</name>
</gene>
<dbReference type="AlphaFoldDB" id="A0A9P4UMF7"/>
<reference evidence="1" key="1">
    <citation type="journal article" date="2020" name="Stud. Mycol.">
        <title>101 Dothideomycetes genomes: a test case for predicting lifestyles and emergence of pathogens.</title>
        <authorList>
            <person name="Haridas S."/>
            <person name="Albert R."/>
            <person name="Binder M."/>
            <person name="Bloem J."/>
            <person name="Labutti K."/>
            <person name="Salamov A."/>
            <person name="Andreopoulos B."/>
            <person name="Baker S."/>
            <person name="Barry K."/>
            <person name="Bills G."/>
            <person name="Bluhm B."/>
            <person name="Cannon C."/>
            <person name="Castanera R."/>
            <person name="Culley D."/>
            <person name="Daum C."/>
            <person name="Ezra D."/>
            <person name="Gonzalez J."/>
            <person name="Henrissat B."/>
            <person name="Kuo A."/>
            <person name="Liang C."/>
            <person name="Lipzen A."/>
            <person name="Lutzoni F."/>
            <person name="Magnuson J."/>
            <person name="Mondo S."/>
            <person name="Nolan M."/>
            <person name="Ohm R."/>
            <person name="Pangilinan J."/>
            <person name="Park H.-J."/>
            <person name="Ramirez L."/>
            <person name="Alfaro M."/>
            <person name="Sun H."/>
            <person name="Tritt A."/>
            <person name="Yoshinaga Y."/>
            <person name="Zwiers L.-H."/>
            <person name="Turgeon B."/>
            <person name="Goodwin S."/>
            <person name="Spatafora J."/>
            <person name="Crous P."/>
            <person name="Grigoriev I."/>
        </authorList>
    </citation>
    <scope>NUCLEOTIDE SEQUENCE</scope>
    <source>
        <strain evidence="1">CBS 116435</strain>
    </source>
</reference>
<name>A0A9P4UMF7_9PEZI</name>